<name>A0A8E4EK03_9XANT</name>
<dbReference type="EMBL" id="LR824641">
    <property type="protein sequence ID" value="CAD0316487.1"/>
    <property type="molecule type" value="Genomic_DNA"/>
</dbReference>
<evidence type="ECO:0000313" key="4">
    <source>
        <dbReference type="Proteomes" id="UP000515493"/>
    </source>
</evidence>
<keyword evidence="1" id="KW-0175">Coiled coil</keyword>
<dbReference type="InterPro" id="IPR012434">
    <property type="entry name" value="DUF1631"/>
</dbReference>
<dbReference type="Pfam" id="PF07793">
    <property type="entry name" value="DUF1631"/>
    <property type="match status" value="1"/>
</dbReference>
<dbReference type="EMBL" id="LR861803">
    <property type="protein sequence ID" value="CAD1788331.1"/>
    <property type="molecule type" value="Genomic_DNA"/>
</dbReference>
<evidence type="ECO:0000313" key="3">
    <source>
        <dbReference type="EMBL" id="CAD1788331.1"/>
    </source>
</evidence>
<proteinExistence type="predicted"/>
<dbReference type="AlphaFoldDB" id="A0A8E4EK03"/>
<evidence type="ECO:0000256" key="1">
    <source>
        <dbReference type="SAM" id="Coils"/>
    </source>
</evidence>
<sequence>MTQFVSTPVLPSRNPQLLDQVREIVLVPLADAFVQFQDALAEALFRLAADAGTAQNDFLEAIQAVRQQREPITARFRGHLAKAWQGLEAGRPLSADRSLGRGAAGLTLLPEQDLEVRLAVRNLAGALQHQWRPELMRLNRYLGFIAGGLRIDGDSNPFGPEHLGVALYEAFQGVPLAPKAHLAVIKVCEQHLMERIGQRYGALEQALVQVARLRELPQPRSRRRGIPRQDDGAGAQAAETPDWIARFFAGWSGGQGALAGGGAIDVHLRSGRALLPAGLHQLLQHARRQREPDADIDTPGFAARRLLSPREVVSALSLLQTMPAAGFDAIDGAGLGLARGLRQQLRRAAAALGVDPATTCLNPDDDDALDLVALLFTAILVQSHLSDAQRSVLGQLLVPMAKLAMLDGLLFVRDGHPARRLLNLLVEACDGNAGETAAEQALLGQVQAVVDTLVRDFDEHPGVFLTLEAEFGASYAHYRRRVEIAERRANELQHAEERRERARSTAAQALAERLARGPLPPLVAHFLGRVWQPYVQQAALRGDGGGPALEAAVALGDAVLAQLTAAHGDTALEAQRAQLLQAFTLAGLASCEAGRAVQELQHALVSTPPVAVTGPPDPVLRAPTLAALLPSPAPADPVGAPLNPMLDASAQVAFDRVTADFFRAMPVGTCLDFIDRQGRAQAGKLSWISPISGRLMFVNRRGGRLCVSWPEELAMMARLDRLRLHRDDDAFYGAMQDVVDALERPYSLEA</sequence>
<dbReference type="KEGG" id="xeu:XSP_000900"/>
<reference evidence="3 4" key="1">
    <citation type="submission" date="2020-07" db="EMBL/GenBank/DDBJ databases">
        <authorList>
            <person name="Teixeira M."/>
        </authorList>
    </citation>
    <scope>NUCLEOTIDE SEQUENCE [LARGE SCALE GENOMIC DNA]</scope>
    <source>
        <strain evidence="3">1</strain>
        <strain evidence="2">Xanthomonas sp. CPBF 367</strain>
    </source>
</reference>
<feature type="coiled-coil region" evidence="1">
    <location>
        <begin position="475"/>
        <end position="512"/>
    </location>
</feature>
<dbReference type="RefSeq" id="WP_119130792.1">
    <property type="nucleotide sequence ID" value="NZ_LR861803.1"/>
</dbReference>
<evidence type="ECO:0000313" key="2">
    <source>
        <dbReference type="EMBL" id="CAD0316487.1"/>
    </source>
</evidence>
<protein>
    <submittedName>
        <fullName evidence="3">DUF1631 domain-containing protein</fullName>
    </submittedName>
</protein>
<dbReference type="Proteomes" id="UP000515493">
    <property type="component" value="Chromosome"/>
</dbReference>
<gene>
    <name evidence="3" type="ORF">XSP_000900</name>
</gene>
<organism evidence="3 4">
    <name type="scientific">Xanthomonas euroxanthea</name>
    <dbReference type="NCBI Taxonomy" id="2259622"/>
    <lineage>
        <taxon>Bacteria</taxon>
        <taxon>Pseudomonadati</taxon>
        <taxon>Pseudomonadota</taxon>
        <taxon>Gammaproteobacteria</taxon>
        <taxon>Lysobacterales</taxon>
        <taxon>Lysobacteraceae</taxon>
        <taxon>Xanthomonas</taxon>
    </lineage>
</organism>
<dbReference type="GeneID" id="79388237"/>
<accession>A0A8E4EK03</accession>